<organism evidence="1 2">
    <name type="scientific">Colletotrichum kahawae</name>
    <name type="common">Coffee berry disease fungus</name>
    <dbReference type="NCBI Taxonomy" id="34407"/>
    <lineage>
        <taxon>Eukaryota</taxon>
        <taxon>Fungi</taxon>
        <taxon>Dikarya</taxon>
        <taxon>Ascomycota</taxon>
        <taxon>Pezizomycotina</taxon>
        <taxon>Sordariomycetes</taxon>
        <taxon>Hypocreomycetidae</taxon>
        <taxon>Glomerellales</taxon>
        <taxon>Glomerellaceae</taxon>
        <taxon>Colletotrichum</taxon>
        <taxon>Colletotrichum gloeosporioides species complex</taxon>
    </lineage>
</organism>
<accession>A0AAD9YU05</accession>
<sequence length="47" mass="5441">MQTWRPANPSPSHRRRPPNALLLLLPLRGLCYWVGLQPYSYKGPPNQ</sequence>
<evidence type="ECO:0000313" key="1">
    <source>
        <dbReference type="EMBL" id="KAK2775215.1"/>
    </source>
</evidence>
<keyword evidence="2" id="KW-1185">Reference proteome</keyword>
<reference evidence="1" key="1">
    <citation type="submission" date="2023-02" db="EMBL/GenBank/DDBJ databases">
        <title>Colletotrichum kahawae CIFC_Que2 genome sequencing and assembly.</title>
        <authorList>
            <person name="Baroncelli R."/>
        </authorList>
    </citation>
    <scope>NUCLEOTIDE SEQUENCE</scope>
    <source>
        <strain evidence="1">CIFC_Que2</strain>
    </source>
</reference>
<dbReference type="AlphaFoldDB" id="A0AAD9YU05"/>
<evidence type="ECO:0000313" key="2">
    <source>
        <dbReference type="Proteomes" id="UP001281614"/>
    </source>
</evidence>
<dbReference type="Proteomes" id="UP001281614">
    <property type="component" value="Unassembled WGS sequence"/>
</dbReference>
<dbReference type="EMBL" id="VYYT01000038">
    <property type="protein sequence ID" value="KAK2775215.1"/>
    <property type="molecule type" value="Genomic_DNA"/>
</dbReference>
<comment type="caution">
    <text evidence="1">The sequence shown here is derived from an EMBL/GenBank/DDBJ whole genome shotgun (WGS) entry which is preliminary data.</text>
</comment>
<protein>
    <submittedName>
        <fullName evidence="1">Uncharacterized protein</fullName>
    </submittedName>
</protein>
<gene>
    <name evidence="1" type="ORF">CKAH01_12850</name>
</gene>
<name>A0AAD9YU05_COLKA</name>
<proteinExistence type="predicted"/>